<evidence type="ECO:0000313" key="2">
    <source>
        <dbReference type="EMBL" id="KAH8108122.1"/>
    </source>
</evidence>
<name>A0A8K0XUW7_9AGAR</name>
<dbReference type="EMBL" id="JAEVFJ010000001">
    <property type="protein sequence ID" value="KAH8108122.1"/>
    <property type="molecule type" value="Genomic_DNA"/>
</dbReference>
<dbReference type="Proteomes" id="UP000813824">
    <property type="component" value="Unassembled WGS sequence"/>
</dbReference>
<sequence length="255" mass="29100">MNPDSPTPLTTTATRTSTLSHRSSTNTHRRQSPPPPTPHPKSRFSINFGVVSGVIPTPDLLSSIPSGAHYVGATPTSPGGHGGHGMHRRSSSRGRAVDDPEMMERVYKEALDDLKEMYSGRATLEILHRRWRKDAEFEDSWCSCKGFDQYAPPWFALPKMISKCEDISVRILSANLDPNRIVYAQTVVYTFRWFNYKKTIESIVVVDFDEEFKVIRLVDQLHGEHPSTRWGFHYIRKFNAKVLPWFVRIPKDKTS</sequence>
<protein>
    <submittedName>
        <fullName evidence="2">Uncharacterized protein</fullName>
    </submittedName>
</protein>
<feature type="region of interest" description="Disordered" evidence="1">
    <location>
        <begin position="1"/>
        <end position="45"/>
    </location>
</feature>
<accession>A0A8K0XUW7</accession>
<dbReference type="OrthoDB" id="2400485at2759"/>
<reference evidence="2" key="1">
    <citation type="journal article" date="2021" name="New Phytol.">
        <title>Evolutionary innovations through gain and loss of genes in the ectomycorrhizal Boletales.</title>
        <authorList>
            <person name="Wu G."/>
            <person name="Miyauchi S."/>
            <person name="Morin E."/>
            <person name="Kuo A."/>
            <person name="Drula E."/>
            <person name="Varga T."/>
            <person name="Kohler A."/>
            <person name="Feng B."/>
            <person name="Cao Y."/>
            <person name="Lipzen A."/>
            <person name="Daum C."/>
            <person name="Hundley H."/>
            <person name="Pangilinan J."/>
            <person name="Johnson J."/>
            <person name="Barry K."/>
            <person name="LaButti K."/>
            <person name="Ng V."/>
            <person name="Ahrendt S."/>
            <person name="Min B."/>
            <person name="Choi I.G."/>
            <person name="Park H."/>
            <person name="Plett J.M."/>
            <person name="Magnuson J."/>
            <person name="Spatafora J.W."/>
            <person name="Nagy L.G."/>
            <person name="Henrissat B."/>
            <person name="Grigoriev I.V."/>
            <person name="Yang Z.L."/>
            <person name="Xu J."/>
            <person name="Martin F.M."/>
        </authorList>
    </citation>
    <scope>NUCLEOTIDE SEQUENCE</scope>
    <source>
        <strain evidence="2">KKN 215</strain>
    </source>
</reference>
<feature type="compositionally biased region" description="Low complexity" evidence="1">
    <location>
        <begin position="7"/>
        <end position="26"/>
    </location>
</feature>
<feature type="region of interest" description="Disordered" evidence="1">
    <location>
        <begin position="73"/>
        <end position="97"/>
    </location>
</feature>
<evidence type="ECO:0000313" key="3">
    <source>
        <dbReference type="Proteomes" id="UP000813824"/>
    </source>
</evidence>
<dbReference type="PANTHER" id="PTHR34213:SF2">
    <property type="entry name" value="NUCLEAR TRANSPORT FACTOR 2 (NTF2) FAMILY PROTEIN"/>
    <property type="match status" value="1"/>
</dbReference>
<dbReference type="AlphaFoldDB" id="A0A8K0XUW7"/>
<keyword evidence="3" id="KW-1185">Reference proteome</keyword>
<evidence type="ECO:0000256" key="1">
    <source>
        <dbReference type="SAM" id="MobiDB-lite"/>
    </source>
</evidence>
<comment type="caution">
    <text evidence="2">The sequence shown here is derived from an EMBL/GenBank/DDBJ whole genome shotgun (WGS) entry which is preliminary data.</text>
</comment>
<proteinExistence type="predicted"/>
<dbReference type="PANTHER" id="PTHR34213">
    <property type="entry name" value="NUCLEAR TRANSPORT FACTOR 2 (NTF2) FAMILY PROTEIN"/>
    <property type="match status" value="1"/>
</dbReference>
<organism evidence="2 3">
    <name type="scientific">Cristinia sonorae</name>
    <dbReference type="NCBI Taxonomy" id="1940300"/>
    <lineage>
        <taxon>Eukaryota</taxon>
        <taxon>Fungi</taxon>
        <taxon>Dikarya</taxon>
        <taxon>Basidiomycota</taxon>
        <taxon>Agaricomycotina</taxon>
        <taxon>Agaricomycetes</taxon>
        <taxon>Agaricomycetidae</taxon>
        <taxon>Agaricales</taxon>
        <taxon>Pleurotineae</taxon>
        <taxon>Stephanosporaceae</taxon>
        <taxon>Cristinia</taxon>
    </lineage>
</organism>
<gene>
    <name evidence="2" type="ORF">BXZ70DRAFT_1003525</name>
</gene>